<evidence type="ECO:0000259" key="3">
    <source>
        <dbReference type="Pfam" id="PF18962"/>
    </source>
</evidence>
<dbReference type="InterPro" id="IPR049283">
    <property type="entry name" value="DUF6851"/>
</dbReference>
<reference evidence="5 6" key="1">
    <citation type="submission" date="2021-05" db="EMBL/GenBank/DDBJ databases">
        <title>Aequorivita echinoideorum JCM 30378 genome.</title>
        <authorList>
            <person name="Zhang H."/>
            <person name="Li C."/>
        </authorList>
    </citation>
    <scope>NUCLEOTIDE SEQUENCE [LARGE SCALE GENOMIC DNA]</scope>
    <source>
        <strain evidence="5 6">JCM30378</strain>
    </source>
</reference>
<comment type="caution">
    <text evidence="5">The sequence shown here is derived from an EMBL/GenBank/DDBJ whole genome shotgun (WGS) entry which is preliminary data.</text>
</comment>
<protein>
    <submittedName>
        <fullName evidence="5">T9SS type A sorting domain-containing protein</fullName>
    </submittedName>
</protein>
<evidence type="ECO:0000313" key="6">
    <source>
        <dbReference type="Proteomes" id="UP001297092"/>
    </source>
</evidence>
<dbReference type="EMBL" id="JAHCTB010000006">
    <property type="protein sequence ID" value="MBT0609100.1"/>
    <property type="molecule type" value="Genomic_DNA"/>
</dbReference>
<dbReference type="InterPro" id="IPR026444">
    <property type="entry name" value="Secre_tail"/>
</dbReference>
<feature type="signal peptide" evidence="2">
    <location>
        <begin position="1"/>
        <end position="22"/>
    </location>
</feature>
<dbReference type="SUPFAM" id="SSF48317">
    <property type="entry name" value="Acid phosphatase/Vanadium-dependent haloperoxidase"/>
    <property type="match status" value="1"/>
</dbReference>
<evidence type="ECO:0000256" key="1">
    <source>
        <dbReference type="ARBA" id="ARBA00022729"/>
    </source>
</evidence>
<dbReference type="InterPro" id="IPR036938">
    <property type="entry name" value="PAP2/HPO_sf"/>
</dbReference>
<feature type="domain" description="DUF6851" evidence="4">
    <location>
        <begin position="53"/>
        <end position="202"/>
    </location>
</feature>
<dbReference type="InterPro" id="IPR052559">
    <property type="entry name" value="V-haloperoxidase"/>
</dbReference>
<organism evidence="5 6">
    <name type="scientific">Aequorivita echinoideorum</name>
    <dbReference type="NCBI Taxonomy" id="1549647"/>
    <lineage>
        <taxon>Bacteria</taxon>
        <taxon>Pseudomonadati</taxon>
        <taxon>Bacteroidota</taxon>
        <taxon>Flavobacteriia</taxon>
        <taxon>Flavobacteriales</taxon>
        <taxon>Flavobacteriaceae</taxon>
        <taxon>Aequorivita</taxon>
    </lineage>
</organism>
<accession>A0ABS5SB52</accession>
<dbReference type="PANTHER" id="PTHR34599:SF2">
    <property type="entry name" value="TRAF-TYPE DOMAIN-CONTAINING PROTEIN"/>
    <property type="match status" value="1"/>
</dbReference>
<dbReference type="Proteomes" id="UP001297092">
    <property type="component" value="Unassembled WGS sequence"/>
</dbReference>
<proteinExistence type="predicted"/>
<dbReference type="RefSeq" id="WP_214114453.1">
    <property type="nucleotide sequence ID" value="NZ_JAHCTB010000006.1"/>
</dbReference>
<feature type="chain" id="PRO_5047172988" evidence="2">
    <location>
        <begin position="23"/>
        <end position="717"/>
    </location>
</feature>
<evidence type="ECO:0000313" key="5">
    <source>
        <dbReference type="EMBL" id="MBT0609100.1"/>
    </source>
</evidence>
<dbReference type="Pfam" id="PF18962">
    <property type="entry name" value="Por_Secre_tail"/>
    <property type="match status" value="1"/>
</dbReference>
<dbReference type="Gene3D" id="1.10.606.10">
    <property type="entry name" value="Vanadium-containing Chloroperoxidase, domain 2"/>
    <property type="match status" value="1"/>
</dbReference>
<dbReference type="CDD" id="cd03398">
    <property type="entry name" value="PAP2_haloperoxidase"/>
    <property type="match status" value="1"/>
</dbReference>
<feature type="domain" description="Secretion system C-terminal sorting" evidence="3">
    <location>
        <begin position="642"/>
        <end position="714"/>
    </location>
</feature>
<evidence type="ECO:0000259" key="4">
    <source>
        <dbReference type="Pfam" id="PF21167"/>
    </source>
</evidence>
<keyword evidence="6" id="KW-1185">Reference proteome</keyword>
<gene>
    <name evidence="5" type="ORF">KIV10_13005</name>
</gene>
<dbReference type="PANTHER" id="PTHR34599">
    <property type="entry name" value="PEROXIDASE-RELATED"/>
    <property type="match status" value="1"/>
</dbReference>
<dbReference type="NCBIfam" id="TIGR04183">
    <property type="entry name" value="Por_Secre_tail"/>
    <property type="match status" value="1"/>
</dbReference>
<sequence length="717" mass="80713">MRRFLLLIFLFNVSLCFSQSIARAWNEEVLNGIRNDYARPTVHARNLFHTSVVMYDMWAVFDDRAETYFLGKNIHGFNCAFDGFTTEIPKSEAQNIAISYAVYRLIQHRFANSPEKSIIMNSIDNLMDTLGYDKNYSDTNYNNGNPAALGNYMALKMIEYGLQDGSNEENGYVNQFYEPKNEPLNLDLSGNVTMTDPNHWQPLKIEAYVDQSGHTIPGGQPPFLSPEWGRVSPFSLTEEDKTVQQVPGYDFWVYHDPGPPSFIEEGMGIDDFYKWNFSLVAAWGAHHDPSDGVLMDISPKSLGNLPMSQFPETFEQYKHFYDLENGGDPSRGRNLNPVTGEAYEPQIVHRGDYTRALAEFWADGPDSETPPGHWFAILNYVNDHPQTIKKIKGKGPIVSDLEWDVKGYFILGGTMHDIAITAWGIKGFYDFVRPISAIRYMGDRGQSSDPNEISYNPRGLPLIPGRVEVVKSGDSLAGAFNENVGKMKLFTWRGPDYIVDPLIDEAGVGWILAEEWWPYQRPSFVTPPFAGYISGHSTFSRAAAQVLTMLTGTEYFPGGMGVFDISKNEFLVFEEGPTQDFQLQWATYFDASDQCSLSRIWGGIHPPIDDIPGRKIGNEVGIEAFEFAENYFSGKIAEEGILFPNPAGDEVTILYRAKEPLTLSIFDVSGRLILKKNADFNANSSMTLDVSQLVEGIYFVDLFAGRGKIWTAKMIKK</sequence>
<dbReference type="Pfam" id="PF21167">
    <property type="entry name" value="DUF6851"/>
    <property type="match status" value="1"/>
</dbReference>
<dbReference type="InterPro" id="IPR016119">
    <property type="entry name" value="Br/Cl_peroxidase_C"/>
</dbReference>
<name>A0ABS5SB52_9FLAO</name>
<evidence type="ECO:0000256" key="2">
    <source>
        <dbReference type="SAM" id="SignalP"/>
    </source>
</evidence>
<keyword evidence="1 2" id="KW-0732">Signal</keyword>